<dbReference type="Proteomes" id="UP000549052">
    <property type="component" value="Unassembled WGS sequence"/>
</dbReference>
<comment type="caution">
    <text evidence="2">The sequence shown here is derived from an EMBL/GenBank/DDBJ whole genome shotgun (WGS) entry which is preliminary data.</text>
</comment>
<dbReference type="AlphaFoldDB" id="A0A839ECG0"/>
<keyword evidence="3" id="KW-1185">Reference proteome</keyword>
<evidence type="ECO:0000256" key="1">
    <source>
        <dbReference type="SAM" id="MobiDB-lite"/>
    </source>
</evidence>
<dbReference type="EMBL" id="JACGXN010000001">
    <property type="protein sequence ID" value="MBA8876389.1"/>
    <property type="molecule type" value="Genomic_DNA"/>
</dbReference>
<accession>A0A839ECG0</accession>
<proteinExistence type="predicted"/>
<dbReference type="RefSeq" id="WP_182547198.1">
    <property type="nucleotide sequence ID" value="NZ_JACGXN010000001.1"/>
</dbReference>
<gene>
    <name evidence="2" type="ORF">FHW16_000071</name>
</gene>
<evidence type="ECO:0000313" key="3">
    <source>
        <dbReference type="Proteomes" id="UP000549052"/>
    </source>
</evidence>
<evidence type="ECO:0000313" key="2">
    <source>
        <dbReference type="EMBL" id="MBA8876389.1"/>
    </source>
</evidence>
<protein>
    <submittedName>
        <fullName evidence="2">Uncharacterized protein</fullName>
    </submittedName>
</protein>
<feature type="region of interest" description="Disordered" evidence="1">
    <location>
        <begin position="1"/>
        <end position="22"/>
    </location>
</feature>
<sequence>MGDAILHTPHHAKPASPNTLQKVRGQIPKVACDPTKLSSILRLAKGGFSHRRFKQETK</sequence>
<reference evidence="2 3" key="1">
    <citation type="submission" date="2020-07" db="EMBL/GenBank/DDBJ databases">
        <title>Genomic Encyclopedia of Type Strains, Phase IV (KMG-V): Genome sequencing to study the core and pangenomes of soil and plant-associated prokaryotes.</title>
        <authorList>
            <person name="Whitman W."/>
        </authorList>
    </citation>
    <scope>NUCLEOTIDE SEQUENCE [LARGE SCALE GENOMIC DNA]</scope>
    <source>
        <strain evidence="2 3">AN3</strain>
    </source>
</reference>
<name>A0A839ECG0_9HYPH</name>
<organism evidence="2 3">
    <name type="scientific">Phyllobacterium myrsinacearum</name>
    <dbReference type="NCBI Taxonomy" id="28101"/>
    <lineage>
        <taxon>Bacteria</taxon>
        <taxon>Pseudomonadati</taxon>
        <taxon>Pseudomonadota</taxon>
        <taxon>Alphaproteobacteria</taxon>
        <taxon>Hyphomicrobiales</taxon>
        <taxon>Phyllobacteriaceae</taxon>
        <taxon>Phyllobacterium</taxon>
    </lineage>
</organism>